<comment type="caution">
    <text evidence="1">The sequence shown here is derived from an EMBL/GenBank/DDBJ whole genome shotgun (WGS) entry which is preliminary data.</text>
</comment>
<dbReference type="Proteomes" id="UP000544222">
    <property type="component" value="Unassembled WGS sequence"/>
</dbReference>
<accession>A0A7W5H2V1</accession>
<sequence>MPELMGVKITLISHQCQTNYMLCNIKVNNSFRSYGQHKFYIIKRKEPKEKNNSRNLSLIIL</sequence>
<name>A0A7W5H2V1_9PORP</name>
<evidence type="ECO:0000313" key="2">
    <source>
        <dbReference type="Proteomes" id="UP000544222"/>
    </source>
</evidence>
<keyword evidence="2" id="KW-1185">Reference proteome</keyword>
<organism evidence="1 2">
    <name type="scientific">Microbacter margulisiae</name>
    <dbReference type="NCBI Taxonomy" id="1350067"/>
    <lineage>
        <taxon>Bacteria</taxon>
        <taxon>Pseudomonadati</taxon>
        <taxon>Bacteroidota</taxon>
        <taxon>Bacteroidia</taxon>
        <taxon>Bacteroidales</taxon>
        <taxon>Porphyromonadaceae</taxon>
        <taxon>Microbacter</taxon>
    </lineage>
</organism>
<protein>
    <submittedName>
        <fullName evidence="1">Uncharacterized protein</fullName>
    </submittedName>
</protein>
<reference evidence="1 2" key="1">
    <citation type="submission" date="2020-08" db="EMBL/GenBank/DDBJ databases">
        <title>Genomic Encyclopedia of Type Strains, Phase IV (KMG-IV): sequencing the most valuable type-strain genomes for metagenomic binning, comparative biology and taxonomic classification.</title>
        <authorList>
            <person name="Goeker M."/>
        </authorList>
    </citation>
    <scope>NUCLEOTIDE SEQUENCE [LARGE SCALE GENOMIC DNA]</scope>
    <source>
        <strain evidence="1 2">DSM 27471</strain>
    </source>
</reference>
<dbReference type="EMBL" id="JACHYB010000002">
    <property type="protein sequence ID" value="MBB3187939.1"/>
    <property type="molecule type" value="Genomic_DNA"/>
</dbReference>
<proteinExistence type="predicted"/>
<dbReference type="AlphaFoldDB" id="A0A7W5H2V1"/>
<gene>
    <name evidence="1" type="ORF">FHX64_002137</name>
</gene>
<evidence type="ECO:0000313" key="1">
    <source>
        <dbReference type="EMBL" id="MBB3187939.1"/>
    </source>
</evidence>